<reference evidence="1 2" key="1">
    <citation type="submission" date="2020-10" db="EMBL/GenBank/DDBJ databases">
        <title>Sequencing the genomes of 1000 actinobacteria strains.</title>
        <authorList>
            <person name="Klenk H.-P."/>
        </authorList>
    </citation>
    <scope>NUCLEOTIDE SEQUENCE [LARGE SCALE GENOMIC DNA]</scope>
    <source>
        <strain evidence="1 2">DSM 43173</strain>
    </source>
</reference>
<organism evidence="1 2">
    <name type="scientific">Nonomuraea angiospora</name>
    <dbReference type="NCBI Taxonomy" id="46172"/>
    <lineage>
        <taxon>Bacteria</taxon>
        <taxon>Bacillati</taxon>
        <taxon>Actinomycetota</taxon>
        <taxon>Actinomycetes</taxon>
        <taxon>Streptosporangiales</taxon>
        <taxon>Streptosporangiaceae</taxon>
        <taxon>Nonomuraea</taxon>
    </lineage>
</organism>
<evidence type="ECO:0000313" key="2">
    <source>
        <dbReference type="Proteomes" id="UP000633509"/>
    </source>
</evidence>
<name>A0ABR9M010_9ACTN</name>
<proteinExistence type="predicted"/>
<gene>
    <name evidence="1" type="ORF">H4W80_004497</name>
</gene>
<evidence type="ECO:0000313" key="1">
    <source>
        <dbReference type="EMBL" id="MBE1586239.1"/>
    </source>
</evidence>
<protein>
    <submittedName>
        <fullName evidence="1">Uncharacterized protein</fullName>
    </submittedName>
</protein>
<keyword evidence="2" id="KW-1185">Reference proteome</keyword>
<dbReference type="Proteomes" id="UP000633509">
    <property type="component" value="Unassembled WGS sequence"/>
</dbReference>
<accession>A0ABR9M010</accession>
<sequence length="54" mass="5693">MSFRDSAIRRLGGVGFAWTAAACAAWATRSDTARRAFSASATSLMNAVKRSVSP</sequence>
<dbReference type="EMBL" id="JADBEK010000001">
    <property type="protein sequence ID" value="MBE1586239.1"/>
    <property type="molecule type" value="Genomic_DNA"/>
</dbReference>
<comment type="caution">
    <text evidence="1">The sequence shown here is derived from an EMBL/GenBank/DDBJ whole genome shotgun (WGS) entry which is preliminary data.</text>
</comment>
<dbReference type="PROSITE" id="PS51257">
    <property type="entry name" value="PROKAR_LIPOPROTEIN"/>
    <property type="match status" value="1"/>
</dbReference>